<dbReference type="AlphaFoldDB" id="A0A0F9G9Q2"/>
<comment type="caution">
    <text evidence="1">The sequence shown here is derived from an EMBL/GenBank/DDBJ whole genome shotgun (WGS) entry which is preliminary data.</text>
</comment>
<feature type="non-terminal residue" evidence="1">
    <location>
        <position position="102"/>
    </location>
</feature>
<reference evidence="1" key="1">
    <citation type="journal article" date="2015" name="Nature">
        <title>Complex archaea that bridge the gap between prokaryotes and eukaryotes.</title>
        <authorList>
            <person name="Spang A."/>
            <person name="Saw J.H."/>
            <person name="Jorgensen S.L."/>
            <person name="Zaremba-Niedzwiedzka K."/>
            <person name="Martijn J."/>
            <person name="Lind A.E."/>
            <person name="van Eijk R."/>
            <person name="Schleper C."/>
            <person name="Guy L."/>
            <person name="Ettema T.J."/>
        </authorList>
    </citation>
    <scope>NUCLEOTIDE SEQUENCE</scope>
</reference>
<name>A0A0F9G9Q2_9ZZZZ</name>
<dbReference type="EMBL" id="LAZR01020918">
    <property type="protein sequence ID" value="KKL87146.1"/>
    <property type="molecule type" value="Genomic_DNA"/>
</dbReference>
<evidence type="ECO:0000313" key="1">
    <source>
        <dbReference type="EMBL" id="KKL87146.1"/>
    </source>
</evidence>
<accession>A0A0F9G9Q2</accession>
<sequence>MKLLYINNRLTEHYNIIQRNFVLSWGQIHIFRLVENLVDSVIYITRTNVANWKDKFNDERELELFYEHCRFANKLIDKIIDKKIKYFEKYIDILVKGSRPVG</sequence>
<protein>
    <submittedName>
        <fullName evidence="1">Uncharacterized protein</fullName>
    </submittedName>
</protein>
<gene>
    <name evidence="1" type="ORF">LCGC14_1937680</name>
</gene>
<proteinExistence type="predicted"/>
<organism evidence="1">
    <name type="scientific">marine sediment metagenome</name>
    <dbReference type="NCBI Taxonomy" id="412755"/>
    <lineage>
        <taxon>unclassified sequences</taxon>
        <taxon>metagenomes</taxon>
        <taxon>ecological metagenomes</taxon>
    </lineage>
</organism>